<evidence type="ECO:0000256" key="11">
    <source>
        <dbReference type="ARBA" id="ARBA00023136"/>
    </source>
</evidence>
<comment type="similarity">
    <text evidence="3 12">Belongs to the CcmD/CycX/HelD family.</text>
</comment>
<dbReference type="Pfam" id="PF04995">
    <property type="entry name" value="CcmD"/>
    <property type="match status" value="1"/>
</dbReference>
<evidence type="ECO:0000256" key="6">
    <source>
        <dbReference type="ARBA" id="ARBA00022475"/>
    </source>
</evidence>
<evidence type="ECO:0000256" key="4">
    <source>
        <dbReference type="ARBA" id="ARBA00016461"/>
    </source>
</evidence>
<reference evidence="13 14" key="1">
    <citation type="submission" date="2015-09" db="EMBL/GenBank/DDBJ databases">
        <authorList>
            <consortium name="Swine Surveillance"/>
        </authorList>
    </citation>
    <scope>NUCLEOTIDE SEQUENCE [LARGE SCALE GENOMIC DNA]</scope>
    <source>
        <strain evidence="13 14">CECT 7648</strain>
    </source>
</reference>
<dbReference type="Proteomes" id="UP000054935">
    <property type="component" value="Unassembled WGS sequence"/>
</dbReference>
<evidence type="ECO:0000256" key="12">
    <source>
        <dbReference type="RuleBase" id="RU363101"/>
    </source>
</evidence>
<evidence type="ECO:0000256" key="1">
    <source>
        <dbReference type="ARBA" id="ARBA00002442"/>
    </source>
</evidence>
<keyword evidence="6 12" id="KW-1003">Cell membrane</keyword>
<gene>
    <name evidence="13" type="ORF">TRN7648_01078</name>
</gene>
<evidence type="ECO:0000256" key="10">
    <source>
        <dbReference type="ARBA" id="ARBA00022989"/>
    </source>
</evidence>
<organism evidence="13 14">
    <name type="scientific">Tropicibacter naphthalenivorans</name>
    <dbReference type="NCBI Taxonomy" id="441103"/>
    <lineage>
        <taxon>Bacteria</taxon>
        <taxon>Pseudomonadati</taxon>
        <taxon>Pseudomonadota</taxon>
        <taxon>Alphaproteobacteria</taxon>
        <taxon>Rhodobacterales</taxon>
        <taxon>Roseobacteraceae</taxon>
        <taxon>Tropicibacter</taxon>
    </lineage>
</organism>
<evidence type="ECO:0000256" key="8">
    <source>
        <dbReference type="ARBA" id="ARBA00022692"/>
    </source>
</evidence>
<dbReference type="GO" id="GO:0015886">
    <property type="term" value="P:heme transport"/>
    <property type="evidence" value="ECO:0007669"/>
    <property type="project" value="InterPro"/>
</dbReference>
<sequence>MMPELGKYAGVVLSSYAVSIGLIAVLVGASILRARKVRAELERIEERIKRGD</sequence>
<evidence type="ECO:0000256" key="7">
    <source>
        <dbReference type="ARBA" id="ARBA00022519"/>
    </source>
</evidence>
<keyword evidence="7 12" id="KW-0997">Cell inner membrane</keyword>
<keyword evidence="14" id="KW-1185">Reference proteome</keyword>
<evidence type="ECO:0000256" key="9">
    <source>
        <dbReference type="ARBA" id="ARBA00022748"/>
    </source>
</evidence>
<evidence type="ECO:0000313" key="14">
    <source>
        <dbReference type="Proteomes" id="UP000054935"/>
    </source>
</evidence>
<accession>A0A0P1G4U2</accession>
<dbReference type="AlphaFoldDB" id="A0A0P1G4U2"/>
<keyword evidence="9 12" id="KW-0201">Cytochrome c-type biogenesis</keyword>
<keyword evidence="8 12" id="KW-0812">Transmembrane</keyword>
<keyword evidence="5 12" id="KW-0813">Transport</keyword>
<protein>
    <recommendedName>
        <fullName evidence="4 12">Heme exporter protein D</fullName>
    </recommendedName>
</protein>
<evidence type="ECO:0000256" key="3">
    <source>
        <dbReference type="ARBA" id="ARBA00008741"/>
    </source>
</evidence>
<name>A0A0P1G4U2_9RHOB</name>
<keyword evidence="11 12" id="KW-0472">Membrane</keyword>
<keyword evidence="10 12" id="KW-1133">Transmembrane helix</keyword>
<dbReference type="GO" id="GO:0005886">
    <property type="term" value="C:plasma membrane"/>
    <property type="evidence" value="ECO:0007669"/>
    <property type="project" value="UniProtKB-SubCell"/>
</dbReference>
<comment type="function">
    <text evidence="1 12">Required for the export of heme to the periplasm for the biogenesis of c-type cytochromes.</text>
</comment>
<evidence type="ECO:0000256" key="2">
    <source>
        <dbReference type="ARBA" id="ARBA00004377"/>
    </source>
</evidence>
<dbReference type="EMBL" id="CYSE01000002">
    <property type="protein sequence ID" value="CUH76699.1"/>
    <property type="molecule type" value="Genomic_DNA"/>
</dbReference>
<feature type="transmembrane region" description="Helical" evidence="12">
    <location>
        <begin position="12"/>
        <end position="32"/>
    </location>
</feature>
<dbReference type="STRING" id="441103.TRN7648_01078"/>
<dbReference type="InterPro" id="IPR007078">
    <property type="entry name" value="Haem_export_protD_CcmD"/>
</dbReference>
<comment type="subcellular location">
    <subcellularLocation>
        <location evidence="2 12">Cell inner membrane</location>
        <topology evidence="2 12">Single-pass membrane protein</topology>
    </subcellularLocation>
</comment>
<dbReference type="OrthoDB" id="7874534at2"/>
<evidence type="ECO:0000313" key="13">
    <source>
        <dbReference type="EMBL" id="CUH76699.1"/>
    </source>
</evidence>
<proteinExistence type="inferred from homology"/>
<dbReference type="RefSeq" id="WP_058246616.1">
    <property type="nucleotide sequence ID" value="NZ_CYSE01000002.1"/>
</dbReference>
<evidence type="ECO:0000256" key="5">
    <source>
        <dbReference type="ARBA" id="ARBA00022448"/>
    </source>
</evidence>
<dbReference type="NCBIfam" id="TIGR03141">
    <property type="entry name" value="cytochro_ccmD"/>
    <property type="match status" value="1"/>
</dbReference>
<dbReference type="GO" id="GO:0017004">
    <property type="term" value="P:cytochrome complex assembly"/>
    <property type="evidence" value="ECO:0007669"/>
    <property type="project" value="UniProtKB-KW"/>
</dbReference>